<comment type="caution">
    <text evidence="1">The sequence shown here is derived from an EMBL/GenBank/DDBJ whole genome shotgun (WGS) entry which is preliminary data.</text>
</comment>
<name>A0ABS3CE05_9BACT</name>
<gene>
    <name evidence="1" type="ORF">J0A69_07835</name>
</gene>
<dbReference type="Gene3D" id="3.30.429.10">
    <property type="entry name" value="Macrophage Migration Inhibitory Factor"/>
    <property type="match status" value="1"/>
</dbReference>
<dbReference type="CDD" id="cd00580">
    <property type="entry name" value="CHMI"/>
    <property type="match status" value="1"/>
</dbReference>
<evidence type="ECO:0000313" key="1">
    <source>
        <dbReference type="EMBL" id="MBN7815332.1"/>
    </source>
</evidence>
<proteinExistence type="predicted"/>
<evidence type="ECO:0000313" key="2">
    <source>
        <dbReference type="Proteomes" id="UP000664480"/>
    </source>
</evidence>
<dbReference type="EMBL" id="JAFKCU010000002">
    <property type="protein sequence ID" value="MBN7815332.1"/>
    <property type="molecule type" value="Genomic_DNA"/>
</dbReference>
<reference evidence="1 2" key="1">
    <citation type="submission" date="2021-03" db="EMBL/GenBank/DDBJ databases">
        <title>novel species isolated from a fishpond in China.</title>
        <authorList>
            <person name="Lu H."/>
            <person name="Cai Z."/>
        </authorList>
    </citation>
    <scope>NUCLEOTIDE SEQUENCE [LARGE SCALE GENOMIC DNA]</scope>
    <source>
        <strain evidence="1 2">YJ13C</strain>
    </source>
</reference>
<accession>A0ABS3CE05</accession>
<dbReference type="SUPFAM" id="SSF55331">
    <property type="entry name" value="Tautomerase/MIF"/>
    <property type="match status" value="1"/>
</dbReference>
<keyword evidence="2" id="KW-1185">Reference proteome</keyword>
<dbReference type="PANTHER" id="PTHR37950">
    <property type="entry name" value="4-HYDROXYPHENYLACETATE CATABOLISM PROTEIN"/>
    <property type="match status" value="1"/>
</dbReference>
<protein>
    <submittedName>
        <fullName evidence="1">5-carboxymethyl-2-hydroxymuconate Delta-isomerase</fullName>
    </submittedName>
</protein>
<dbReference type="Proteomes" id="UP000664480">
    <property type="component" value="Unassembled WGS sequence"/>
</dbReference>
<organism evidence="1 2">
    <name type="scientific">Algoriphagus pacificus</name>
    <dbReference type="NCBI Taxonomy" id="2811234"/>
    <lineage>
        <taxon>Bacteria</taxon>
        <taxon>Pseudomonadati</taxon>
        <taxon>Bacteroidota</taxon>
        <taxon>Cytophagia</taxon>
        <taxon>Cytophagales</taxon>
        <taxon>Cyclobacteriaceae</taxon>
        <taxon>Algoriphagus</taxon>
    </lineage>
</organism>
<dbReference type="PANTHER" id="PTHR37950:SF1">
    <property type="entry name" value="4-HYDROXYPHENYLACETATE CATABOLISM PROTEIN"/>
    <property type="match status" value="1"/>
</dbReference>
<dbReference type="InterPro" id="IPR004220">
    <property type="entry name" value="5-COMe_2-OHmuconate_Isoase"/>
</dbReference>
<sequence length="115" mass="13311">MPHFIIDCSEGLLKKQSPEKIMETVFETVNSSGLFHPEDIKVRIRPFHYAYGIFFPKEFIHVFANIMEGRTINQKNALSQSVVAKLNGLFPELAIVSMNIRDFEKNGYFNKKMLK</sequence>
<dbReference type="InterPro" id="IPR014347">
    <property type="entry name" value="Tautomerase/MIF_sf"/>
</dbReference>
<dbReference type="RefSeq" id="WP_206586013.1">
    <property type="nucleotide sequence ID" value="NZ_JAFKCU010000002.1"/>
</dbReference>
<dbReference type="Pfam" id="PF02962">
    <property type="entry name" value="CHMI"/>
    <property type="match status" value="1"/>
</dbReference>